<reference evidence="3 4" key="1">
    <citation type="submission" date="2018-10" db="EMBL/GenBank/DDBJ databases">
        <title>Fifty Aureobasidium pullulans genomes reveal a recombining polyextremotolerant generalist.</title>
        <authorList>
            <person name="Gostincar C."/>
            <person name="Turk M."/>
            <person name="Zajc J."/>
            <person name="Gunde-Cimerman N."/>
        </authorList>
    </citation>
    <scope>NUCLEOTIDE SEQUENCE [LARGE SCALE GENOMIC DNA]</scope>
    <source>
        <strain evidence="3 4">EXF-6604</strain>
    </source>
</reference>
<feature type="non-terminal residue" evidence="3">
    <location>
        <position position="1"/>
    </location>
</feature>
<feature type="domain" description="DUF6536" evidence="2">
    <location>
        <begin position="77"/>
        <end position="227"/>
    </location>
</feature>
<dbReference type="PANTHER" id="PTHR35395">
    <property type="entry name" value="DUF6536 DOMAIN-CONTAINING PROTEIN"/>
    <property type="match status" value="1"/>
</dbReference>
<name>A0A4S9LN42_AURPU</name>
<dbReference type="Proteomes" id="UP000306584">
    <property type="component" value="Unassembled WGS sequence"/>
</dbReference>
<comment type="caution">
    <text evidence="3">The sequence shown here is derived from an EMBL/GenBank/DDBJ whole genome shotgun (WGS) entry which is preliminary data.</text>
</comment>
<dbReference type="AlphaFoldDB" id="A0A4S9LN42"/>
<feature type="transmembrane region" description="Helical" evidence="1">
    <location>
        <begin position="542"/>
        <end position="564"/>
    </location>
</feature>
<keyword evidence="1" id="KW-0812">Transmembrane</keyword>
<keyword evidence="1" id="KW-0472">Membrane</keyword>
<feature type="transmembrane region" description="Helical" evidence="1">
    <location>
        <begin position="81"/>
        <end position="102"/>
    </location>
</feature>
<feature type="transmembrane region" description="Helical" evidence="1">
    <location>
        <begin position="126"/>
        <end position="144"/>
    </location>
</feature>
<evidence type="ECO:0000259" key="2">
    <source>
        <dbReference type="Pfam" id="PF20163"/>
    </source>
</evidence>
<gene>
    <name evidence="3" type="ORF">D6D01_03008</name>
</gene>
<evidence type="ECO:0000256" key="1">
    <source>
        <dbReference type="SAM" id="Phobius"/>
    </source>
</evidence>
<feature type="transmembrane region" description="Helical" evidence="1">
    <location>
        <begin position="501"/>
        <end position="522"/>
    </location>
</feature>
<evidence type="ECO:0000313" key="3">
    <source>
        <dbReference type="EMBL" id="THY31147.1"/>
    </source>
</evidence>
<dbReference type="Pfam" id="PF20163">
    <property type="entry name" value="DUF6536"/>
    <property type="match status" value="1"/>
</dbReference>
<dbReference type="PANTHER" id="PTHR35395:SF1">
    <property type="entry name" value="DUF6536 DOMAIN-CONTAINING PROTEIN"/>
    <property type="match status" value="1"/>
</dbReference>
<evidence type="ECO:0000313" key="4">
    <source>
        <dbReference type="Proteomes" id="UP000306584"/>
    </source>
</evidence>
<proteinExistence type="predicted"/>
<feature type="transmembrane region" description="Helical" evidence="1">
    <location>
        <begin position="655"/>
        <end position="673"/>
    </location>
</feature>
<feature type="transmembrane region" description="Helical" evidence="1">
    <location>
        <begin position="610"/>
        <end position="635"/>
    </location>
</feature>
<dbReference type="EMBL" id="QZBD01000077">
    <property type="protein sequence ID" value="THY31147.1"/>
    <property type="molecule type" value="Genomic_DNA"/>
</dbReference>
<feature type="transmembrane region" description="Helical" evidence="1">
    <location>
        <begin position="405"/>
        <end position="425"/>
    </location>
</feature>
<dbReference type="InterPro" id="IPR046623">
    <property type="entry name" value="DUF6536"/>
</dbReference>
<feature type="transmembrane region" description="Helical" evidence="1">
    <location>
        <begin position="188"/>
        <end position="205"/>
    </location>
</feature>
<sequence length="728" mass="80187">SQPDPTQPLAVRSSTFQHEPDFWSLPTTKCDGLHAISSVPSAAAISELLPASQSITMDDGHERLISSGSGPRRHPTWRTVLIINTTFASFTLIAYIAFLIWIHSNTHATHGVAEVFSGLCSETSRIVAYAHLLVNAFAVLLFAVGTHGVQVLLSPTRAEVDTAHARERWLHIGAGGFRNMRWIHKRRLTRAVLLGLASIILPFLHNSVFFTTLATTDRTVALVTEDYPKGSRLDGATEQSTFLAKAEKYVNISRSSRTALKSIEYDELLRQMRVNLVQLARLPTEECRSMFSSSRVPFDYSNVLLISSSNASNSLDGFIDGDLQYPEMTVKSKYQGVQTIDWFNTVGVVSIFHNHCIDTDFDFGNSSIWNIPTWDYYCTVSTYPVEYCLAQKFEPDCSVSINARVLPGILVCLFVEVLCLASLAFSRGFRPLTTVGDAVASFMKHPDAFSAKTPGVSVHSVHSPPSRFDKFGFRRSEKDIASWERKWPVWRAAVDTETCALFLNCLFLGFFATATAVLIVLNDGGISGYQPLTLQSPTSECGLFANLFGLGSIHVIISTTYLFYNHLFSRMFAAVELSSYSTTLAPLRVTLPRQGARNTYYLAMKSHYSALFIVALTLVHFLTTQALNVVALTTYDVMGQYSHQRITYGISTSSAISALVVGFIMLCALAFALDRKLEDGMPVLGTCSMAISAACHVDSGRVTLGPVKYGKDERTGKTGFLCREVSGP</sequence>
<keyword evidence="1" id="KW-1133">Transmembrane helix</keyword>
<protein>
    <recommendedName>
        <fullName evidence="2">DUF6536 domain-containing protein</fullName>
    </recommendedName>
</protein>
<accession>A0A4S9LN42</accession>
<organism evidence="3 4">
    <name type="scientific">Aureobasidium pullulans</name>
    <name type="common">Black yeast</name>
    <name type="synonym">Pullularia pullulans</name>
    <dbReference type="NCBI Taxonomy" id="5580"/>
    <lineage>
        <taxon>Eukaryota</taxon>
        <taxon>Fungi</taxon>
        <taxon>Dikarya</taxon>
        <taxon>Ascomycota</taxon>
        <taxon>Pezizomycotina</taxon>
        <taxon>Dothideomycetes</taxon>
        <taxon>Dothideomycetidae</taxon>
        <taxon>Dothideales</taxon>
        <taxon>Saccotheciaceae</taxon>
        <taxon>Aureobasidium</taxon>
    </lineage>
</organism>